<dbReference type="GO" id="GO:0016020">
    <property type="term" value="C:membrane"/>
    <property type="evidence" value="ECO:0007669"/>
    <property type="project" value="UniProtKB-SubCell"/>
</dbReference>
<reference evidence="7" key="1">
    <citation type="journal article" date="2023" name="Mol. Phylogenet. Evol.">
        <title>Genome-scale phylogeny and comparative genomics of the fungal order Sordariales.</title>
        <authorList>
            <person name="Hensen N."/>
            <person name="Bonometti L."/>
            <person name="Westerberg I."/>
            <person name="Brannstrom I.O."/>
            <person name="Guillou S."/>
            <person name="Cros-Aarteil S."/>
            <person name="Calhoun S."/>
            <person name="Haridas S."/>
            <person name="Kuo A."/>
            <person name="Mondo S."/>
            <person name="Pangilinan J."/>
            <person name="Riley R."/>
            <person name="LaButti K."/>
            <person name="Andreopoulos B."/>
            <person name="Lipzen A."/>
            <person name="Chen C."/>
            <person name="Yan M."/>
            <person name="Daum C."/>
            <person name="Ng V."/>
            <person name="Clum A."/>
            <person name="Steindorff A."/>
            <person name="Ohm R.A."/>
            <person name="Martin F."/>
            <person name="Silar P."/>
            <person name="Natvig D.O."/>
            <person name="Lalanne C."/>
            <person name="Gautier V."/>
            <person name="Ament-Velasquez S.L."/>
            <person name="Kruys A."/>
            <person name="Hutchinson M.I."/>
            <person name="Powell A.J."/>
            <person name="Barry K."/>
            <person name="Miller A.N."/>
            <person name="Grigoriev I.V."/>
            <person name="Debuchy R."/>
            <person name="Gladieux P."/>
            <person name="Hiltunen Thoren M."/>
            <person name="Johannesson H."/>
        </authorList>
    </citation>
    <scope>NUCLEOTIDE SEQUENCE</scope>
    <source>
        <strain evidence="7">CBS 103.79</strain>
    </source>
</reference>
<comment type="subcellular location">
    <subcellularLocation>
        <location evidence="1">Membrane</location>
        <topology evidence="1">Multi-pass membrane protein</topology>
    </subcellularLocation>
</comment>
<feature type="compositionally biased region" description="Low complexity" evidence="5">
    <location>
        <begin position="10"/>
        <end position="25"/>
    </location>
</feature>
<accession>A0AAN6MFC3</accession>
<dbReference type="AlphaFoldDB" id="A0AAN6MFC3"/>
<dbReference type="Gene3D" id="1.20.58.340">
    <property type="entry name" value="Magnesium transport protein CorA, transmembrane region"/>
    <property type="match status" value="1"/>
</dbReference>
<feature type="region of interest" description="Disordered" evidence="5">
    <location>
        <begin position="1"/>
        <end position="25"/>
    </location>
</feature>
<gene>
    <name evidence="7" type="ORF">C8A05DRAFT_36623</name>
</gene>
<dbReference type="InterPro" id="IPR002523">
    <property type="entry name" value="MgTranspt_CorA/ZnTranspt_ZntB"/>
</dbReference>
<dbReference type="EMBL" id="MU855746">
    <property type="protein sequence ID" value="KAK3899745.1"/>
    <property type="molecule type" value="Genomic_DNA"/>
</dbReference>
<keyword evidence="2 6" id="KW-0812">Transmembrane</keyword>
<keyword evidence="3 6" id="KW-1133">Transmembrane helix</keyword>
<evidence type="ECO:0000256" key="3">
    <source>
        <dbReference type="ARBA" id="ARBA00022989"/>
    </source>
</evidence>
<evidence type="ECO:0000256" key="5">
    <source>
        <dbReference type="SAM" id="MobiDB-lite"/>
    </source>
</evidence>
<feature type="region of interest" description="Disordered" evidence="5">
    <location>
        <begin position="659"/>
        <end position="707"/>
    </location>
</feature>
<name>A0AAN6MFC3_9PEZI</name>
<organism evidence="7 8">
    <name type="scientific">Staphylotrichum tortipilum</name>
    <dbReference type="NCBI Taxonomy" id="2831512"/>
    <lineage>
        <taxon>Eukaryota</taxon>
        <taxon>Fungi</taxon>
        <taxon>Dikarya</taxon>
        <taxon>Ascomycota</taxon>
        <taxon>Pezizomycotina</taxon>
        <taxon>Sordariomycetes</taxon>
        <taxon>Sordariomycetidae</taxon>
        <taxon>Sordariales</taxon>
        <taxon>Chaetomiaceae</taxon>
        <taxon>Staphylotrichum</taxon>
    </lineage>
</organism>
<feature type="transmembrane region" description="Helical" evidence="6">
    <location>
        <begin position="609"/>
        <end position="633"/>
    </location>
</feature>
<evidence type="ECO:0000313" key="8">
    <source>
        <dbReference type="Proteomes" id="UP001303889"/>
    </source>
</evidence>
<dbReference type="Proteomes" id="UP001303889">
    <property type="component" value="Unassembled WGS sequence"/>
</dbReference>
<evidence type="ECO:0000256" key="1">
    <source>
        <dbReference type="ARBA" id="ARBA00004141"/>
    </source>
</evidence>
<comment type="caution">
    <text evidence="7">The sequence shown here is derived from an EMBL/GenBank/DDBJ whole genome shotgun (WGS) entry which is preliminary data.</text>
</comment>
<feature type="transmembrane region" description="Helical" evidence="6">
    <location>
        <begin position="574"/>
        <end position="597"/>
    </location>
</feature>
<dbReference type="SUPFAM" id="SSF144083">
    <property type="entry name" value="Magnesium transport protein CorA, transmembrane region"/>
    <property type="match status" value="1"/>
</dbReference>
<evidence type="ECO:0000256" key="6">
    <source>
        <dbReference type="SAM" id="Phobius"/>
    </source>
</evidence>
<feature type="compositionally biased region" description="Low complexity" evidence="5">
    <location>
        <begin position="691"/>
        <end position="707"/>
    </location>
</feature>
<protein>
    <submittedName>
        <fullName evidence="7">Uncharacterized protein</fullName>
    </submittedName>
</protein>
<evidence type="ECO:0000256" key="4">
    <source>
        <dbReference type="ARBA" id="ARBA00023136"/>
    </source>
</evidence>
<dbReference type="InterPro" id="IPR045863">
    <property type="entry name" value="CorA_TM1_TM2"/>
</dbReference>
<keyword evidence="4 6" id="KW-0472">Membrane</keyword>
<reference evidence="7" key="2">
    <citation type="submission" date="2023-05" db="EMBL/GenBank/DDBJ databases">
        <authorList>
            <consortium name="Lawrence Berkeley National Laboratory"/>
            <person name="Steindorff A."/>
            <person name="Hensen N."/>
            <person name="Bonometti L."/>
            <person name="Westerberg I."/>
            <person name="Brannstrom I.O."/>
            <person name="Guillou S."/>
            <person name="Cros-Aarteil S."/>
            <person name="Calhoun S."/>
            <person name="Haridas S."/>
            <person name="Kuo A."/>
            <person name="Mondo S."/>
            <person name="Pangilinan J."/>
            <person name="Riley R."/>
            <person name="Labutti K."/>
            <person name="Andreopoulos B."/>
            <person name="Lipzen A."/>
            <person name="Chen C."/>
            <person name="Yanf M."/>
            <person name="Daum C."/>
            <person name="Ng V."/>
            <person name="Clum A."/>
            <person name="Ohm R."/>
            <person name="Martin F."/>
            <person name="Silar P."/>
            <person name="Natvig D."/>
            <person name="Lalanne C."/>
            <person name="Gautier V."/>
            <person name="Ament-Velasquez S.L."/>
            <person name="Kruys A."/>
            <person name="Hutchinson M.I."/>
            <person name="Powell A.J."/>
            <person name="Barry K."/>
            <person name="Miller A.N."/>
            <person name="Grigoriev I.V."/>
            <person name="Debuchy R."/>
            <person name="Gladieux P."/>
            <person name="Thoren M.H."/>
            <person name="Johannesson H."/>
        </authorList>
    </citation>
    <scope>NUCLEOTIDE SEQUENCE</scope>
    <source>
        <strain evidence="7">CBS 103.79</strain>
    </source>
</reference>
<dbReference type="Pfam" id="PF01544">
    <property type="entry name" value="CorA"/>
    <property type="match status" value="1"/>
</dbReference>
<proteinExistence type="predicted"/>
<dbReference type="GO" id="GO:0046873">
    <property type="term" value="F:metal ion transmembrane transporter activity"/>
    <property type="evidence" value="ECO:0007669"/>
    <property type="project" value="InterPro"/>
</dbReference>
<keyword evidence="8" id="KW-1185">Reference proteome</keyword>
<evidence type="ECO:0000313" key="7">
    <source>
        <dbReference type="EMBL" id="KAK3899745.1"/>
    </source>
</evidence>
<sequence length="707" mass="79111">MASAPETLQSGATPAGAAPGNGAGDASAREVKMAADIAELRSIVLAAAKHFKVDLPGDRNRPSDPPSPPRATFVLRPEVLRRMGEAYDEDATVRHRIFLAPTESMLAAPQWGSMFGLESPRARVKLTPRSWSLDTAEGGLHTLAEWQLGPLMAQTVREYGYTRGGHLCSMNSTGPGQGVIEDRVMITKRELLPGMPPWAEQRFGKEWVFFLHSKSDPLSLSIAVCQLLDSAFDPNHPSAYPGDALLGSPVWLRAVELFVQLFAGHWPTRGLILHHHRLASCQFPHPPAPDRHIFQFHMRLLEASPFRHRTVPGLQRACGSIRTSRASNWRLFVREKRISAAVRTTFSLDLPVFSIVVLMDFGTTRAASGLRMETLNRQIRLDELQGRSMVDSEPTLRLTGLTAFVLRLHALLQAWASEWNLTLDNFEAELHVQVADILTRSKRRKIMYDSSELRMSEFYFFTSQLLRFSDSWIRESLDDLSELMRGIRTAHFFQPTPEVDRHESFQPDTPLTHGAAFEAFKESSEALLARHQELAGPLLAQIKRIQEEVKRLREGLFTATAVSEATKSKKLNHYIIVFTVVTIFYLPLSFVASLYALDIFDWANTSQKTSFITTIVLVALATYAFSGYLIWIVGKPRRLQMVKEARRAASVGKLFRRMRRGEKKGAQGEAASHSETGSSDSDQSEVEEEVSGSVGSRSQRVSFMSSR</sequence>
<evidence type="ECO:0000256" key="2">
    <source>
        <dbReference type="ARBA" id="ARBA00022692"/>
    </source>
</evidence>